<accession>A0A919YML2</accession>
<evidence type="ECO:0000313" key="10">
    <source>
        <dbReference type="Proteomes" id="UP000683139"/>
    </source>
</evidence>
<gene>
    <name evidence="9" type="ORF">J40TS1_19020</name>
</gene>
<comment type="caution">
    <text evidence="9">The sequence shown here is derived from an EMBL/GenBank/DDBJ whole genome shotgun (WGS) entry which is preliminary data.</text>
</comment>
<feature type="transmembrane region" description="Helical" evidence="8">
    <location>
        <begin position="57"/>
        <end position="76"/>
    </location>
</feature>
<dbReference type="PIRSF" id="PIRSF019239">
    <property type="entry name" value="MrpE"/>
    <property type="match status" value="1"/>
</dbReference>
<comment type="similarity">
    <text evidence="2">Belongs to the CPA3 antiporters (TC 2.A.63) subunit E family.</text>
</comment>
<feature type="transmembrane region" description="Helical" evidence="8">
    <location>
        <begin position="24"/>
        <end position="45"/>
    </location>
</feature>
<dbReference type="PANTHER" id="PTHR34584">
    <property type="entry name" value="NA(+)/H(+) ANTIPORTER SUBUNIT E1"/>
    <property type="match status" value="1"/>
</dbReference>
<keyword evidence="3" id="KW-0813">Transport</keyword>
<keyword evidence="5 8" id="KW-0812">Transmembrane</keyword>
<evidence type="ECO:0000256" key="6">
    <source>
        <dbReference type="ARBA" id="ARBA00022989"/>
    </source>
</evidence>
<dbReference type="RefSeq" id="WP_213514532.1">
    <property type="nucleotide sequence ID" value="NZ_BOSE01000003.1"/>
</dbReference>
<evidence type="ECO:0000256" key="7">
    <source>
        <dbReference type="ARBA" id="ARBA00023136"/>
    </source>
</evidence>
<dbReference type="EMBL" id="BOSE01000003">
    <property type="protein sequence ID" value="GIP16260.1"/>
    <property type="molecule type" value="Genomic_DNA"/>
</dbReference>
<reference evidence="9" key="1">
    <citation type="submission" date="2021-03" db="EMBL/GenBank/DDBJ databases">
        <title>Antimicrobial resistance genes in bacteria isolated from Japanese honey, and their potential for conferring macrolide and lincosamide resistance in the American foulbrood pathogen Paenibacillus larvae.</title>
        <authorList>
            <person name="Okamoto M."/>
            <person name="Kumagai M."/>
            <person name="Kanamori H."/>
            <person name="Takamatsu D."/>
        </authorList>
    </citation>
    <scope>NUCLEOTIDE SEQUENCE</scope>
    <source>
        <strain evidence="9">J40TS1</strain>
    </source>
</reference>
<comment type="subcellular location">
    <subcellularLocation>
        <location evidence="1">Cell membrane</location>
        <topology evidence="1">Multi-pass membrane protein</topology>
    </subcellularLocation>
</comment>
<evidence type="ECO:0000256" key="8">
    <source>
        <dbReference type="SAM" id="Phobius"/>
    </source>
</evidence>
<dbReference type="AlphaFoldDB" id="A0A919YML2"/>
<name>A0A919YML2_9BACL</name>
<evidence type="ECO:0000256" key="1">
    <source>
        <dbReference type="ARBA" id="ARBA00004651"/>
    </source>
</evidence>
<dbReference type="InterPro" id="IPR002758">
    <property type="entry name" value="Cation_antiport_E"/>
</dbReference>
<keyword evidence="6 8" id="KW-1133">Transmembrane helix</keyword>
<dbReference type="GO" id="GO:0005886">
    <property type="term" value="C:plasma membrane"/>
    <property type="evidence" value="ECO:0007669"/>
    <property type="project" value="UniProtKB-SubCell"/>
</dbReference>
<dbReference type="GO" id="GO:0008324">
    <property type="term" value="F:monoatomic cation transmembrane transporter activity"/>
    <property type="evidence" value="ECO:0007669"/>
    <property type="project" value="InterPro"/>
</dbReference>
<organism evidence="9 10">
    <name type="scientific">Paenibacillus montaniterrae</name>
    <dbReference type="NCBI Taxonomy" id="429341"/>
    <lineage>
        <taxon>Bacteria</taxon>
        <taxon>Bacillati</taxon>
        <taxon>Bacillota</taxon>
        <taxon>Bacilli</taxon>
        <taxon>Bacillales</taxon>
        <taxon>Paenibacillaceae</taxon>
        <taxon>Paenibacillus</taxon>
    </lineage>
</organism>
<keyword evidence="4" id="KW-1003">Cell membrane</keyword>
<evidence type="ECO:0000256" key="2">
    <source>
        <dbReference type="ARBA" id="ARBA00006228"/>
    </source>
</evidence>
<dbReference type="Proteomes" id="UP000683139">
    <property type="component" value="Unassembled WGS sequence"/>
</dbReference>
<evidence type="ECO:0000256" key="3">
    <source>
        <dbReference type="ARBA" id="ARBA00022449"/>
    </source>
</evidence>
<keyword evidence="7 8" id="KW-0472">Membrane</keyword>
<keyword evidence="3" id="KW-0050">Antiport</keyword>
<dbReference type="PANTHER" id="PTHR34584:SF1">
    <property type="entry name" value="NA(+)_H(+) ANTIPORTER SUBUNIT E1"/>
    <property type="match status" value="1"/>
</dbReference>
<dbReference type="Pfam" id="PF01899">
    <property type="entry name" value="MNHE"/>
    <property type="match status" value="1"/>
</dbReference>
<proteinExistence type="inferred from homology"/>
<evidence type="ECO:0000313" key="9">
    <source>
        <dbReference type="EMBL" id="GIP16260.1"/>
    </source>
</evidence>
<evidence type="ECO:0000256" key="5">
    <source>
        <dbReference type="ARBA" id="ARBA00022692"/>
    </source>
</evidence>
<protein>
    <submittedName>
        <fullName evidence="9">Na+/H+ antiporter subunit E</fullName>
    </submittedName>
</protein>
<evidence type="ECO:0000256" key="4">
    <source>
        <dbReference type="ARBA" id="ARBA00022475"/>
    </source>
</evidence>
<keyword evidence="10" id="KW-1185">Reference proteome</keyword>
<dbReference type="GO" id="GO:0015297">
    <property type="term" value="F:antiporter activity"/>
    <property type="evidence" value="ECO:0007669"/>
    <property type="project" value="UniProtKB-KW"/>
</dbReference>
<sequence>MTGQILINLLIAITWMLLNESWDIVSFAVGYFIGYLIIFSMRRFFPVPFYGRKTIAIIKLFLLFVIELFKSSIIVLKEIMRPKLQIKPGIYRSETILETDFEISLLVTLLTLTPGSVVMEIDPKAKVMFIHAMDADDFHNNIRKTKRRFENAIIEVMR</sequence>